<accession>A0ABQ9JJV2</accession>
<dbReference type="PANTHER" id="PTHR22792:SF131">
    <property type="entry name" value="LA-RELATED PROTEIN LARP4B"/>
    <property type="match status" value="1"/>
</dbReference>
<sequence length="814" mass="89261">MNGDLGKLPSGAVFSTTPEQGAAIGTHPEYVAVNGVAEGAEGPSPVPPSAPQDNASQSAYPLPQLKQMLSQQLEYYFSRENLANDTYLLSQMDNDQYVPIWTVANFNQVKKLTKDIKLITEVLRESPNVQVDEEGVKVRPNHKRCIVILREIPDSTPIEEVKNLFAGENCPRFISCEFAHNSSWYVTFESDEDAQRAYRYLREEVREFQGKPIMARIKAKPMNRLPIPPVTGVKNGFRVTPPPTAVYDPAAFPPGQQRFIYTNGTPGQPVSAYNQVHVYPPYQQQQFYASVAWPPSATGYFDISSVFQVNGLAPQTFKHPTYRSNQSRPRKQSRGAMQSGSDQSSQGGSSSSSRPSTSQQVARPVSPQTNNKSSISTKSTALEGAVPRTGHLHNIVADSEDAHIASSSSAPIGLPLIHSDGSVDVYRFIQAPQIKEIVPPRHRREKREDENNTNSQPVQTQIRESVNSRGAQFDLVDEAFPPLPGLDAGTLTAKLSQTVNTTVEVPQVQVPAETQPQGHWGENRLADVVKGTAKSKGSNSSKESSSGGDNDSPRAISPQHFPQCNQIIRQTSVPGPPECRDAATESGDIQLSTVTLTPPSSPEKFVPVMPIKCTMADKSTKTDDALLNGDLDIPCPTTTNAATMTTVVPIEAPPRPSQMTASTCMKNHVPVHRQDSRSEASKKPPSPPPFDYSCNPPRMSYAQVAQHHKEAHAQKERQVKEKQTEVTPALATGKQSTQISSNNNNGAVRNQAERDNRDSRDINGPQRGDGGSNQQRHSGPNRNGTRIVHERPQRRRPEARTSQLRDFVTPRSPK</sequence>
<reference evidence="6" key="1">
    <citation type="journal article" date="2023" name="Insect Mol. Biol.">
        <title>Genome sequencing provides insights into the evolution of gene families encoding plant cell wall-degrading enzymes in longhorned beetles.</title>
        <authorList>
            <person name="Shin N.R."/>
            <person name="Okamura Y."/>
            <person name="Kirsch R."/>
            <person name="Pauchet Y."/>
        </authorList>
    </citation>
    <scope>NUCLEOTIDE SEQUENCE</scope>
    <source>
        <strain evidence="6">MMC_N1</strain>
    </source>
</reference>
<dbReference type="InterPro" id="IPR036390">
    <property type="entry name" value="WH_DNA-bd_sf"/>
</dbReference>
<feature type="region of interest" description="Disordered" evidence="4">
    <location>
        <begin position="316"/>
        <end position="386"/>
    </location>
</feature>
<feature type="domain" description="HTH La-type RNA-binding" evidence="5">
    <location>
        <begin position="59"/>
        <end position="148"/>
    </location>
</feature>
<evidence type="ECO:0000313" key="6">
    <source>
        <dbReference type="EMBL" id="KAJ8977888.1"/>
    </source>
</evidence>
<keyword evidence="7" id="KW-1185">Reference proteome</keyword>
<feature type="region of interest" description="Disordered" evidence="4">
    <location>
        <begin position="37"/>
        <end position="58"/>
    </location>
</feature>
<comment type="caution">
    <text evidence="6">The sequence shown here is derived from an EMBL/GenBank/DDBJ whole genome shotgun (WGS) entry which is preliminary data.</text>
</comment>
<gene>
    <name evidence="6" type="ORF">NQ317_010083</name>
</gene>
<evidence type="ECO:0000259" key="5">
    <source>
        <dbReference type="PROSITE" id="PS50961"/>
    </source>
</evidence>
<evidence type="ECO:0000256" key="2">
    <source>
        <dbReference type="ARBA" id="ARBA00022884"/>
    </source>
</evidence>
<dbReference type="PANTHER" id="PTHR22792">
    <property type="entry name" value="LUPUS LA PROTEIN-RELATED"/>
    <property type="match status" value="1"/>
</dbReference>
<feature type="region of interest" description="Disordered" evidence="4">
    <location>
        <begin position="669"/>
        <end position="814"/>
    </location>
</feature>
<feature type="compositionally biased region" description="Basic and acidic residues" evidence="4">
    <location>
        <begin position="672"/>
        <end position="682"/>
    </location>
</feature>
<feature type="compositionally biased region" description="Low complexity" evidence="4">
    <location>
        <begin position="338"/>
        <end position="360"/>
    </location>
</feature>
<evidence type="ECO:0000256" key="1">
    <source>
        <dbReference type="ARBA" id="ARBA00022553"/>
    </source>
</evidence>
<feature type="compositionally biased region" description="Polar residues" evidence="4">
    <location>
        <begin position="452"/>
        <end position="468"/>
    </location>
</feature>
<dbReference type="SUPFAM" id="SSF46785">
    <property type="entry name" value="Winged helix' DNA-binding domain"/>
    <property type="match status" value="1"/>
</dbReference>
<keyword evidence="2 3" id="KW-0694">RNA-binding</keyword>
<feature type="compositionally biased region" description="Basic and acidic residues" evidence="4">
    <location>
        <begin position="751"/>
        <end position="761"/>
    </location>
</feature>
<dbReference type="InterPro" id="IPR058699">
    <property type="entry name" value="RRM_LARP4/4B"/>
</dbReference>
<organism evidence="6 7">
    <name type="scientific">Molorchus minor</name>
    <dbReference type="NCBI Taxonomy" id="1323400"/>
    <lineage>
        <taxon>Eukaryota</taxon>
        <taxon>Metazoa</taxon>
        <taxon>Ecdysozoa</taxon>
        <taxon>Arthropoda</taxon>
        <taxon>Hexapoda</taxon>
        <taxon>Insecta</taxon>
        <taxon>Pterygota</taxon>
        <taxon>Neoptera</taxon>
        <taxon>Endopterygota</taxon>
        <taxon>Coleoptera</taxon>
        <taxon>Polyphaga</taxon>
        <taxon>Cucujiformia</taxon>
        <taxon>Chrysomeloidea</taxon>
        <taxon>Cerambycidae</taxon>
        <taxon>Lamiinae</taxon>
        <taxon>Monochamini</taxon>
        <taxon>Molorchus</taxon>
    </lineage>
</organism>
<feature type="compositionally biased region" description="Polar residues" evidence="4">
    <location>
        <begin position="733"/>
        <end position="748"/>
    </location>
</feature>
<feature type="region of interest" description="Disordered" evidence="4">
    <location>
        <begin position="531"/>
        <end position="559"/>
    </location>
</feature>
<proteinExistence type="predicted"/>
<feature type="compositionally biased region" description="Basic and acidic residues" evidence="4">
    <location>
        <begin position="787"/>
        <end position="799"/>
    </location>
</feature>
<dbReference type="Proteomes" id="UP001162164">
    <property type="component" value="Unassembled WGS sequence"/>
</dbReference>
<dbReference type="InterPro" id="IPR045180">
    <property type="entry name" value="La_dom_prot"/>
</dbReference>
<feature type="compositionally biased region" description="Polar residues" evidence="4">
    <location>
        <begin position="772"/>
        <end position="784"/>
    </location>
</feature>
<dbReference type="CDD" id="cd12430">
    <property type="entry name" value="RRM_LARP4_5_like"/>
    <property type="match status" value="1"/>
</dbReference>
<name>A0ABQ9JJV2_9CUCU</name>
<dbReference type="CDD" id="cd08031">
    <property type="entry name" value="LARP_4_5_like"/>
    <property type="match status" value="1"/>
</dbReference>
<dbReference type="InterPro" id="IPR035979">
    <property type="entry name" value="RBD_domain_sf"/>
</dbReference>
<evidence type="ECO:0000313" key="7">
    <source>
        <dbReference type="Proteomes" id="UP001162164"/>
    </source>
</evidence>
<dbReference type="Gene3D" id="1.10.10.10">
    <property type="entry name" value="Winged helix-like DNA-binding domain superfamily/Winged helix DNA-binding domain"/>
    <property type="match status" value="1"/>
</dbReference>
<dbReference type="Pfam" id="PF05383">
    <property type="entry name" value="La"/>
    <property type="match status" value="1"/>
</dbReference>
<dbReference type="PROSITE" id="PS50961">
    <property type="entry name" value="HTH_LA"/>
    <property type="match status" value="1"/>
</dbReference>
<feature type="region of interest" description="Disordered" evidence="4">
    <location>
        <begin position="438"/>
        <end position="468"/>
    </location>
</feature>
<dbReference type="EMBL" id="JAPWTJ010000495">
    <property type="protein sequence ID" value="KAJ8977888.1"/>
    <property type="molecule type" value="Genomic_DNA"/>
</dbReference>
<feature type="compositionally biased region" description="Basic and acidic residues" evidence="4">
    <location>
        <begin position="707"/>
        <end position="724"/>
    </location>
</feature>
<dbReference type="InterPro" id="IPR006630">
    <property type="entry name" value="La_HTH"/>
</dbReference>
<evidence type="ECO:0000256" key="4">
    <source>
        <dbReference type="SAM" id="MobiDB-lite"/>
    </source>
</evidence>
<dbReference type="Pfam" id="PF26088">
    <property type="entry name" value="RRM_LARP4"/>
    <property type="match status" value="1"/>
</dbReference>
<evidence type="ECO:0000256" key="3">
    <source>
        <dbReference type="PROSITE-ProRule" id="PRU00332"/>
    </source>
</evidence>
<keyword evidence="1" id="KW-0597">Phosphoprotein</keyword>
<dbReference type="InterPro" id="IPR036388">
    <property type="entry name" value="WH-like_DNA-bd_sf"/>
</dbReference>
<protein>
    <recommendedName>
        <fullName evidence="5">HTH La-type RNA-binding domain-containing protein</fullName>
    </recommendedName>
</protein>
<feature type="compositionally biased region" description="Low complexity" evidence="4">
    <location>
        <begin position="369"/>
        <end position="380"/>
    </location>
</feature>
<feature type="compositionally biased region" description="Low complexity" evidence="4">
    <location>
        <begin position="534"/>
        <end position="550"/>
    </location>
</feature>
<dbReference type="SMART" id="SM00715">
    <property type="entry name" value="LA"/>
    <property type="match status" value="1"/>
</dbReference>
<dbReference type="SUPFAM" id="SSF54928">
    <property type="entry name" value="RNA-binding domain, RBD"/>
    <property type="match status" value="1"/>
</dbReference>